<evidence type="ECO:0000313" key="1">
    <source>
        <dbReference type="EMBL" id="CDW29785.1"/>
    </source>
</evidence>
<proteinExistence type="predicted"/>
<sequence>MMEITMEDFEHWLSGVEERFQSMQKKPLTRVEACQFLSNTKGLKEEVNNQDLPTDVDSNDSRIAYVIGRYNKIISDLAENYAKAETLCICWNKLDSDMAELTTALNSGGAEKLTMERLESSL</sequence>
<dbReference type="EMBL" id="HACA01012424">
    <property type="protein sequence ID" value="CDW29785.1"/>
    <property type="molecule type" value="Transcribed_RNA"/>
</dbReference>
<dbReference type="AlphaFoldDB" id="A0A0K2TVB9"/>
<reference evidence="1" key="1">
    <citation type="submission" date="2014-05" db="EMBL/GenBank/DDBJ databases">
        <authorList>
            <person name="Chronopoulou M."/>
        </authorList>
    </citation>
    <scope>NUCLEOTIDE SEQUENCE</scope>
    <source>
        <tissue evidence="1">Whole organism</tissue>
    </source>
</reference>
<protein>
    <submittedName>
        <fullName evidence="1">Uncharacterized protein</fullName>
    </submittedName>
</protein>
<feature type="non-terminal residue" evidence="1">
    <location>
        <position position="122"/>
    </location>
</feature>
<accession>A0A0K2TVB9</accession>
<dbReference type="OrthoDB" id="6377963at2759"/>
<name>A0A0K2TVB9_LEPSM</name>
<organism evidence="1">
    <name type="scientific">Lepeophtheirus salmonis</name>
    <name type="common">Salmon louse</name>
    <name type="synonym">Caligus salmonis</name>
    <dbReference type="NCBI Taxonomy" id="72036"/>
    <lineage>
        <taxon>Eukaryota</taxon>
        <taxon>Metazoa</taxon>
        <taxon>Ecdysozoa</taxon>
        <taxon>Arthropoda</taxon>
        <taxon>Crustacea</taxon>
        <taxon>Multicrustacea</taxon>
        <taxon>Hexanauplia</taxon>
        <taxon>Copepoda</taxon>
        <taxon>Siphonostomatoida</taxon>
        <taxon>Caligidae</taxon>
        <taxon>Lepeophtheirus</taxon>
    </lineage>
</organism>